<organism evidence="1 2">
    <name type="scientific">Lithocarpus litseifolius</name>
    <dbReference type="NCBI Taxonomy" id="425828"/>
    <lineage>
        <taxon>Eukaryota</taxon>
        <taxon>Viridiplantae</taxon>
        <taxon>Streptophyta</taxon>
        <taxon>Embryophyta</taxon>
        <taxon>Tracheophyta</taxon>
        <taxon>Spermatophyta</taxon>
        <taxon>Magnoliopsida</taxon>
        <taxon>eudicotyledons</taxon>
        <taxon>Gunneridae</taxon>
        <taxon>Pentapetalae</taxon>
        <taxon>rosids</taxon>
        <taxon>fabids</taxon>
        <taxon>Fagales</taxon>
        <taxon>Fagaceae</taxon>
        <taxon>Lithocarpus</taxon>
    </lineage>
</organism>
<evidence type="ECO:0000313" key="1">
    <source>
        <dbReference type="EMBL" id="KAK9991364.1"/>
    </source>
</evidence>
<keyword evidence="2" id="KW-1185">Reference proteome</keyword>
<name>A0AAW2C2N2_9ROSI</name>
<evidence type="ECO:0000313" key="2">
    <source>
        <dbReference type="Proteomes" id="UP001459277"/>
    </source>
</evidence>
<dbReference type="Proteomes" id="UP001459277">
    <property type="component" value="Unassembled WGS sequence"/>
</dbReference>
<reference evidence="1 2" key="1">
    <citation type="submission" date="2024-01" db="EMBL/GenBank/DDBJ databases">
        <title>A telomere-to-telomere, gap-free genome of sweet tea (Lithocarpus litseifolius).</title>
        <authorList>
            <person name="Zhou J."/>
        </authorList>
    </citation>
    <scope>NUCLEOTIDE SEQUENCE [LARGE SCALE GENOMIC DNA]</scope>
    <source>
        <strain evidence="1">Zhou-2022a</strain>
        <tissue evidence="1">Leaf</tissue>
    </source>
</reference>
<protein>
    <submittedName>
        <fullName evidence="1">Uncharacterized protein</fullName>
    </submittedName>
</protein>
<comment type="caution">
    <text evidence="1">The sequence shown here is derived from an EMBL/GenBank/DDBJ whole genome shotgun (WGS) entry which is preliminary data.</text>
</comment>
<dbReference type="AlphaFoldDB" id="A0AAW2C2N2"/>
<proteinExistence type="predicted"/>
<dbReference type="EMBL" id="JAZDWU010000009">
    <property type="protein sequence ID" value="KAK9991364.1"/>
    <property type="molecule type" value="Genomic_DNA"/>
</dbReference>
<gene>
    <name evidence="1" type="ORF">SO802_026349</name>
</gene>
<sequence length="165" mass="17193">MVSSGLKGKLYEEKLLGKVTSAPPSSVVIEEIIESPADLGSSDSGKGQAPSTIEGFTSVVLALHAVVGPASSSVQEGTAIAPAIQGFDPFILPKPALGIFGVSGSKALKAILQRKKIGKGTVEPVRNRVITEEAVRNLEYNAIQQLNKLPAQISILVLLLSSNVH</sequence>
<accession>A0AAW2C2N2</accession>